<evidence type="ECO:0000256" key="4">
    <source>
        <dbReference type="ARBA" id="ARBA00022827"/>
    </source>
</evidence>
<gene>
    <name evidence="9" type="primary">acrC_3</name>
    <name evidence="9" type="ORF">GALL_380660</name>
</gene>
<dbReference type="GO" id="GO:0043958">
    <property type="term" value="F:acryloyl-CoA reductase (NADH) activity"/>
    <property type="evidence" value="ECO:0007669"/>
    <property type="project" value="UniProtKB-EC"/>
</dbReference>
<dbReference type="InterPro" id="IPR006089">
    <property type="entry name" value="Acyl-CoA_DH_CS"/>
</dbReference>
<evidence type="ECO:0000259" key="6">
    <source>
        <dbReference type="Pfam" id="PF00441"/>
    </source>
</evidence>
<evidence type="ECO:0000313" key="9">
    <source>
        <dbReference type="EMBL" id="OIQ80180.1"/>
    </source>
</evidence>
<feature type="domain" description="Acyl-CoA dehydrogenase/oxidase N-terminal" evidence="8">
    <location>
        <begin position="6"/>
        <end position="114"/>
    </location>
</feature>
<dbReference type="GO" id="GO:0050660">
    <property type="term" value="F:flavin adenine dinucleotide binding"/>
    <property type="evidence" value="ECO:0007669"/>
    <property type="project" value="InterPro"/>
</dbReference>
<reference evidence="9" key="1">
    <citation type="submission" date="2016-10" db="EMBL/GenBank/DDBJ databases">
        <title>Sequence of Gallionella enrichment culture.</title>
        <authorList>
            <person name="Poehlein A."/>
            <person name="Muehling M."/>
            <person name="Daniel R."/>
        </authorList>
    </citation>
    <scope>NUCLEOTIDE SEQUENCE</scope>
</reference>
<dbReference type="GO" id="GO:0033539">
    <property type="term" value="P:fatty acid beta-oxidation using acyl-CoA dehydrogenase"/>
    <property type="evidence" value="ECO:0007669"/>
    <property type="project" value="TreeGrafter"/>
</dbReference>
<organism evidence="9">
    <name type="scientific">mine drainage metagenome</name>
    <dbReference type="NCBI Taxonomy" id="410659"/>
    <lineage>
        <taxon>unclassified sequences</taxon>
        <taxon>metagenomes</taxon>
        <taxon>ecological metagenomes</taxon>
    </lineage>
</organism>
<dbReference type="InterPro" id="IPR037069">
    <property type="entry name" value="AcylCoA_DH/ox_N_sf"/>
</dbReference>
<evidence type="ECO:0000259" key="7">
    <source>
        <dbReference type="Pfam" id="PF02770"/>
    </source>
</evidence>
<evidence type="ECO:0000256" key="5">
    <source>
        <dbReference type="ARBA" id="ARBA00023002"/>
    </source>
</evidence>
<dbReference type="InterPro" id="IPR046373">
    <property type="entry name" value="Acyl-CoA_Oxase/DH_mid-dom_sf"/>
</dbReference>
<accession>A0A1J5QJM3</accession>
<dbReference type="InterPro" id="IPR009100">
    <property type="entry name" value="AcylCoA_DH/oxidase_NM_dom_sf"/>
</dbReference>
<dbReference type="Pfam" id="PF02770">
    <property type="entry name" value="Acyl-CoA_dh_M"/>
    <property type="match status" value="1"/>
</dbReference>
<comment type="similarity">
    <text evidence="2">Belongs to the acyl-CoA dehydrogenase family.</text>
</comment>
<protein>
    <submittedName>
        <fullName evidence="9">Acryloyl-CoA reductase (NADH)</fullName>
        <ecNumber evidence="9">1.3.1.95</ecNumber>
    </submittedName>
</protein>
<dbReference type="Gene3D" id="2.40.110.10">
    <property type="entry name" value="Butyryl-CoA Dehydrogenase, subunit A, domain 2"/>
    <property type="match status" value="1"/>
</dbReference>
<keyword evidence="3" id="KW-0285">Flavoprotein</keyword>
<feature type="domain" description="Acyl-CoA oxidase/dehydrogenase middle" evidence="7">
    <location>
        <begin position="118"/>
        <end position="215"/>
    </location>
</feature>
<dbReference type="SUPFAM" id="SSF56645">
    <property type="entry name" value="Acyl-CoA dehydrogenase NM domain-like"/>
    <property type="match status" value="1"/>
</dbReference>
<dbReference type="FunFam" id="2.40.110.10:FF:000002">
    <property type="entry name" value="Acyl-CoA dehydrogenase fadE12"/>
    <property type="match status" value="1"/>
</dbReference>
<dbReference type="FunFam" id="1.20.140.10:FF:000001">
    <property type="entry name" value="Acyl-CoA dehydrogenase"/>
    <property type="match status" value="1"/>
</dbReference>
<proteinExistence type="inferred from homology"/>
<dbReference type="InterPro" id="IPR013786">
    <property type="entry name" value="AcylCoA_DH/ox_N"/>
</dbReference>
<dbReference type="InterPro" id="IPR006091">
    <property type="entry name" value="Acyl-CoA_Oxase/DH_mid-dom"/>
</dbReference>
<evidence type="ECO:0000256" key="3">
    <source>
        <dbReference type="ARBA" id="ARBA00022630"/>
    </source>
</evidence>
<dbReference type="InterPro" id="IPR036250">
    <property type="entry name" value="AcylCo_DH-like_C"/>
</dbReference>
<dbReference type="GO" id="GO:0005737">
    <property type="term" value="C:cytoplasm"/>
    <property type="evidence" value="ECO:0007669"/>
    <property type="project" value="TreeGrafter"/>
</dbReference>
<dbReference type="InterPro" id="IPR009075">
    <property type="entry name" value="AcylCo_DH/oxidase_C"/>
</dbReference>
<dbReference type="AlphaFoldDB" id="A0A1J5QJM3"/>
<dbReference type="InterPro" id="IPR050741">
    <property type="entry name" value="Acyl-CoA_dehydrogenase"/>
</dbReference>
<dbReference type="GO" id="GO:0003995">
    <property type="term" value="F:acyl-CoA dehydrogenase activity"/>
    <property type="evidence" value="ECO:0007669"/>
    <property type="project" value="InterPro"/>
</dbReference>
<comment type="caution">
    <text evidence="9">The sequence shown here is derived from an EMBL/GenBank/DDBJ whole genome shotgun (WGS) entry which is preliminary data.</text>
</comment>
<keyword evidence="5 9" id="KW-0560">Oxidoreductase</keyword>
<evidence type="ECO:0000256" key="1">
    <source>
        <dbReference type="ARBA" id="ARBA00001974"/>
    </source>
</evidence>
<dbReference type="PROSITE" id="PS00073">
    <property type="entry name" value="ACYL_COA_DH_2"/>
    <property type="match status" value="1"/>
</dbReference>
<evidence type="ECO:0000256" key="2">
    <source>
        <dbReference type="ARBA" id="ARBA00009347"/>
    </source>
</evidence>
<name>A0A1J5QJM3_9ZZZZ</name>
<dbReference type="Pfam" id="PF00441">
    <property type="entry name" value="Acyl-CoA_dh_1"/>
    <property type="match status" value="1"/>
</dbReference>
<feature type="domain" description="Acyl-CoA dehydrogenase/oxidase C-terminal" evidence="6">
    <location>
        <begin position="228"/>
        <end position="373"/>
    </location>
</feature>
<dbReference type="EC" id="1.3.1.95" evidence="9"/>
<dbReference type="Gene3D" id="1.20.140.10">
    <property type="entry name" value="Butyryl-CoA Dehydrogenase, subunit A, domain 3"/>
    <property type="match status" value="1"/>
</dbReference>
<dbReference type="EMBL" id="MLJW01001097">
    <property type="protein sequence ID" value="OIQ80180.1"/>
    <property type="molecule type" value="Genomic_DNA"/>
</dbReference>
<dbReference type="PANTHER" id="PTHR48083">
    <property type="entry name" value="MEDIUM-CHAIN SPECIFIC ACYL-COA DEHYDROGENASE, MITOCHONDRIAL-RELATED"/>
    <property type="match status" value="1"/>
</dbReference>
<evidence type="ECO:0000259" key="8">
    <source>
        <dbReference type="Pfam" id="PF02771"/>
    </source>
</evidence>
<dbReference type="SUPFAM" id="SSF47203">
    <property type="entry name" value="Acyl-CoA dehydrogenase C-terminal domain-like"/>
    <property type="match status" value="1"/>
</dbReference>
<dbReference type="PANTHER" id="PTHR48083:SF20">
    <property type="entry name" value="LONG-CHAIN SPECIFIC ACYL-COA DEHYDROGENASE, MITOCHONDRIAL"/>
    <property type="match status" value="1"/>
</dbReference>
<keyword evidence="4" id="KW-0274">FAD</keyword>
<sequence length="376" mass="40715">MTDADDELRMYRDSVRRFIDAEFVPRQAHWRAQRAPDATDWLAAGRAGLLLPDVPQQWGGGGGGFAHARVVAEELARAGVAFGAGVQGMVAQYILHYGSDAQKQAWLPRMARGELVAAIAMTEPDAGSELAALRTRAAVDGDHYRIRGSKTFITNGALAGLVCAAARTRDDAPAARALSMIVVETEGLAGYRAGAPLHKLGQHAQDTCELFFDDVRVPRANLLGSAEGRGLGQMMQQLPYERLLLAAASLAGAEAALELTLQHARQRMLGDKSLFELQNTRFKLAECATSLRVGRAFIDDCVRRRDAGELDAAAAAMAKLWASERCGEIVDACVQLHGGYGYMEEYAVARMWADARVQRIYGGSSEVLKEIIAWSL</sequence>
<comment type="cofactor">
    <cofactor evidence="1">
        <name>FAD</name>
        <dbReference type="ChEBI" id="CHEBI:57692"/>
    </cofactor>
</comment>
<dbReference type="Gene3D" id="1.10.540.10">
    <property type="entry name" value="Acyl-CoA dehydrogenase/oxidase, N-terminal domain"/>
    <property type="match status" value="1"/>
</dbReference>
<dbReference type="Pfam" id="PF02771">
    <property type="entry name" value="Acyl-CoA_dh_N"/>
    <property type="match status" value="1"/>
</dbReference>